<dbReference type="InterPro" id="IPR050571">
    <property type="entry name" value="Class-IV_PLP-Dep_Aminotrnsfr"/>
</dbReference>
<dbReference type="Proteomes" id="UP000630445">
    <property type="component" value="Unassembled WGS sequence"/>
</dbReference>
<protein>
    <recommendedName>
        <fullName evidence="4">D-aminoacid aminotransferase-like PLP-dependent enzyme</fullName>
    </recommendedName>
</protein>
<evidence type="ECO:0000313" key="3">
    <source>
        <dbReference type="Proteomes" id="UP000630445"/>
    </source>
</evidence>
<comment type="similarity">
    <text evidence="1">Belongs to the class-IV pyridoxal-phosphate-dependent aminotransferase family.</text>
</comment>
<dbReference type="InterPro" id="IPR043132">
    <property type="entry name" value="BCAT-like_C"/>
</dbReference>
<dbReference type="Pfam" id="PF01063">
    <property type="entry name" value="Aminotran_4"/>
    <property type="match status" value="1"/>
</dbReference>
<evidence type="ECO:0000256" key="1">
    <source>
        <dbReference type="ARBA" id="ARBA00009320"/>
    </source>
</evidence>
<evidence type="ECO:0000313" key="2">
    <source>
        <dbReference type="EMBL" id="KAF7115828.1"/>
    </source>
</evidence>
<evidence type="ECO:0008006" key="4">
    <source>
        <dbReference type="Google" id="ProtNLM"/>
    </source>
</evidence>
<dbReference type="GO" id="GO:0046394">
    <property type="term" value="P:carboxylic acid biosynthetic process"/>
    <property type="evidence" value="ECO:0007669"/>
    <property type="project" value="UniProtKB-ARBA"/>
</dbReference>
<dbReference type="GO" id="GO:0003824">
    <property type="term" value="F:catalytic activity"/>
    <property type="evidence" value="ECO:0007669"/>
    <property type="project" value="InterPro"/>
</dbReference>
<dbReference type="Gene3D" id="3.30.470.10">
    <property type="match status" value="1"/>
</dbReference>
<name>A0A8H6UCF3_9EURO</name>
<dbReference type="SUPFAM" id="SSF56752">
    <property type="entry name" value="D-aminoacid aminotransferase-like PLP-dependent enzymes"/>
    <property type="match status" value="1"/>
</dbReference>
<sequence length="288" mass="32467">MDKVFAGYAARQAVLKASQNPYSHGIAWVKGSLVPLAEARIPLLDQGFLHSDLTYDVPSVWDGRFFRLDDHLDLLRLKLPLPREQLKQTVVEMVVKSGIRDAFVEVIITRGLKWTRDAPLEDMSNKLYMFVQSYIWTSGPEQQRDGGGRAVLARKVRRVPPGAIDPTITNLQWGDLMRGSGFNIVLVKDGRLYTPDRGVLEGVTRRSVMEAAKARGIEVRLEMVPVELAYTCDEIFMCTTAGGIMPITWLDGKPVNGGEVGPVTKAIWDAYWEMHYDDKYSFEINYTD</sequence>
<organism evidence="2 3">
    <name type="scientific">Aspergillus hiratsukae</name>
    <dbReference type="NCBI Taxonomy" id="1194566"/>
    <lineage>
        <taxon>Eukaryota</taxon>
        <taxon>Fungi</taxon>
        <taxon>Dikarya</taxon>
        <taxon>Ascomycota</taxon>
        <taxon>Pezizomycotina</taxon>
        <taxon>Eurotiomycetes</taxon>
        <taxon>Eurotiomycetidae</taxon>
        <taxon>Eurotiales</taxon>
        <taxon>Aspergillaceae</taxon>
        <taxon>Aspergillus</taxon>
        <taxon>Aspergillus subgen. Fumigati</taxon>
    </lineage>
</organism>
<dbReference type="InterPro" id="IPR043131">
    <property type="entry name" value="BCAT-like_N"/>
</dbReference>
<reference evidence="2" key="1">
    <citation type="submission" date="2020-06" db="EMBL/GenBank/DDBJ databases">
        <title>Draft genome sequences of strains closely related to Aspergillus parafelis and Aspergillus hiratsukae.</title>
        <authorList>
            <person name="Dos Santos R.A.C."/>
            <person name="Rivero-Menendez O."/>
            <person name="Steenwyk J.L."/>
            <person name="Mead M.E."/>
            <person name="Goldman G.H."/>
            <person name="Alastruey-Izquierdo A."/>
            <person name="Rokas A."/>
        </authorList>
    </citation>
    <scope>NUCLEOTIDE SEQUENCE</scope>
    <source>
        <strain evidence="2">CNM-CM5793</strain>
    </source>
</reference>
<dbReference type="InterPro" id="IPR001544">
    <property type="entry name" value="Aminotrans_IV"/>
</dbReference>
<dbReference type="InterPro" id="IPR036038">
    <property type="entry name" value="Aminotransferase-like"/>
</dbReference>
<dbReference type="PANTHER" id="PTHR42743">
    <property type="entry name" value="AMINO-ACID AMINOTRANSFERASE"/>
    <property type="match status" value="1"/>
</dbReference>
<keyword evidence="3" id="KW-1185">Reference proteome</keyword>
<dbReference type="Gene3D" id="3.20.10.10">
    <property type="entry name" value="D-amino Acid Aminotransferase, subunit A, domain 2"/>
    <property type="match status" value="1"/>
</dbReference>
<dbReference type="PANTHER" id="PTHR42743:SF11">
    <property type="entry name" value="AMINODEOXYCHORISMATE LYASE"/>
    <property type="match status" value="1"/>
</dbReference>
<dbReference type="AlphaFoldDB" id="A0A8H6UCF3"/>
<dbReference type="EMBL" id="JACBAD010002110">
    <property type="protein sequence ID" value="KAF7115828.1"/>
    <property type="molecule type" value="Genomic_DNA"/>
</dbReference>
<comment type="caution">
    <text evidence="2">The sequence shown here is derived from an EMBL/GenBank/DDBJ whole genome shotgun (WGS) entry which is preliminary data.</text>
</comment>
<dbReference type="OrthoDB" id="25921at2759"/>
<gene>
    <name evidence="2" type="ORF">CNMCM5793_003468</name>
</gene>
<accession>A0A8H6UCF3</accession>
<proteinExistence type="inferred from homology"/>